<keyword evidence="2" id="KW-1185">Reference proteome</keyword>
<gene>
    <name evidence="1" type="ORF">BN860_05116g</name>
</gene>
<protein>
    <submittedName>
        <fullName evidence="1">ZYBA0S04-05116g1_1</fullName>
    </submittedName>
</protein>
<proteinExistence type="predicted"/>
<evidence type="ECO:0000313" key="2">
    <source>
        <dbReference type="Proteomes" id="UP000019375"/>
    </source>
</evidence>
<accession>A0A8J2T8V9</accession>
<reference evidence="2" key="1">
    <citation type="journal article" date="2013" name="Genome Announc.">
        <title>Genome sequence of the food spoilage yeast Zygosaccharomyces bailii CLIB 213(T).</title>
        <authorList>
            <person name="Galeote V."/>
            <person name="Bigey F."/>
            <person name="Devillers H."/>
            <person name="Neuveglise C."/>
            <person name="Dequin S."/>
        </authorList>
    </citation>
    <scope>NUCLEOTIDE SEQUENCE [LARGE SCALE GENOMIC DNA]</scope>
    <source>
        <strain evidence="2">CLIB 213 / ATCC 58445 / CBS 680 / CCRC 21525 / NBRC 1098 / NCYC 1416 / NRRL Y-2227</strain>
    </source>
</reference>
<dbReference type="Proteomes" id="UP000019375">
    <property type="component" value="Unassembled WGS sequence"/>
</dbReference>
<dbReference type="AlphaFoldDB" id="A0A8J2T8V9"/>
<evidence type="ECO:0000313" key="1">
    <source>
        <dbReference type="EMBL" id="CDF89472.1"/>
    </source>
</evidence>
<dbReference type="OrthoDB" id="4062750at2759"/>
<name>A0A8J2T8V9_ZYGB2</name>
<sequence>MREKMAPQDIIAALEERLDQLESTLGDISNLELPETLSKLSNELHRLFYEGQEFSDKLMGLLESFEANEPCKAISVKQETIVSCYDRLLKSLESLNQLDSCMQELSRFYARRLEPVELVKIQEIPSLMNKCSSLLAGSLLVAKRFMEMNIRYNQFWLSADSRLSKLESNGE</sequence>
<organism evidence="1 2">
    <name type="scientific">Zygosaccharomyces bailii (strain CLIB 213 / ATCC 58445 / CBS 680 / BCRC 21525 / NBRC 1098 / NCYC 1416 / NRRL Y-2227)</name>
    <dbReference type="NCBI Taxonomy" id="1333698"/>
    <lineage>
        <taxon>Eukaryota</taxon>
        <taxon>Fungi</taxon>
        <taxon>Dikarya</taxon>
        <taxon>Ascomycota</taxon>
        <taxon>Saccharomycotina</taxon>
        <taxon>Saccharomycetes</taxon>
        <taxon>Saccharomycetales</taxon>
        <taxon>Saccharomycetaceae</taxon>
        <taxon>Zygosaccharomyces</taxon>
    </lineage>
</organism>
<dbReference type="EMBL" id="HG316457">
    <property type="protein sequence ID" value="CDF89472.1"/>
    <property type="molecule type" value="Genomic_DNA"/>
</dbReference>